<protein>
    <submittedName>
        <fullName evidence="2">Uncharacterized protein</fullName>
    </submittedName>
</protein>
<dbReference type="EMBL" id="WHUW01000135">
    <property type="protein sequence ID" value="KAF8421886.1"/>
    <property type="molecule type" value="Genomic_DNA"/>
</dbReference>
<organism evidence="2 3">
    <name type="scientific">Boletus edulis BED1</name>
    <dbReference type="NCBI Taxonomy" id="1328754"/>
    <lineage>
        <taxon>Eukaryota</taxon>
        <taxon>Fungi</taxon>
        <taxon>Dikarya</taxon>
        <taxon>Basidiomycota</taxon>
        <taxon>Agaricomycotina</taxon>
        <taxon>Agaricomycetes</taxon>
        <taxon>Agaricomycetidae</taxon>
        <taxon>Boletales</taxon>
        <taxon>Boletineae</taxon>
        <taxon>Boletaceae</taxon>
        <taxon>Boletoideae</taxon>
        <taxon>Boletus</taxon>
    </lineage>
</organism>
<reference evidence="2" key="2">
    <citation type="journal article" date="2020" name="Nat. Commun.">
        <title>Large-scale genome sequencing of mycorrhizal fungi provides insights into the early evolution of symbiotic traits.</title>
        <authorList>
            <person name="Miyauchi S."/>
            <person name="Kiss E."/>
            <person name="Kuo A."/>
            <person name="Drula E."/>
            <person name="Kohler A."/>
            <person name="Sanchez-Garcia M."/>
            <person name="Morin E."/>
            <person name="Andreopoulos B."/>
            <person name="Barry K.W."/>
            <person name="Bonito G."/>
            <person name="Buee M."/>
            <person name="Carver A."/>
            <person name="Chen C."/>
            <person name="Cichocki N."/>
            <person name="Clum A."/>
            <person name="Culley D."/>
            <person name="Crous P.W."/>
            <person name="Fauchery L."/>
            <person name="Girlanda M."/>
            <person name="Hayes R.D."/>
            <person name="Keri Z."/>
            <person name="LaButti K."/>
            <person name="Lipzen A."/>
            <person name="Lombard V."/>
            <person name="Magnuson J."/>
            <person name="Maillard F."/>
            <person name="Murat C."/>
            <person name="Nolan M."/>
            <person name="Ohm R.A."/>
            <person name="Pangilinan J."/>
            <person name="Pereira M.F."/>
            <person name="Perotto S."/>
            <person name="Peter M."/>
            <person name="Pfister S."/>
            <person name="Riley R."/>
            <person name="Sitrit Y."/>
            <person name="Stielow J.B."/>
            <person name="Szollosi G."/>
            <person name="Zifcakova L."/>
            <person name="Stursova M."/>
            <person name="Spatafora J.W."/>
            <person name="Tedersoo L."/>
            <person name="Vaario L.M."/>
            <person name="Yamada A."/>
            <person name="Yan M."/>
            <person name="Wang P."/>
            <person name="Xu J."/>
            <person name="Bruns T."/>
            <person name="Baldrian P."/>
            <person name="Vilgalys R."/>
            <person name="Dunand C."/>
            <person name="Henrissat B."/>
            <person name="Grigoriev I.V."/>
            <person name="Hibbett D."/>
            <person name="Nagy L.G."/>
            <person name="Martin F.M."/>
        </authorList>
    </citation>
    <scope>NUCLEOTIDE SEQUENCE</scope>
    <source>
        <strain evidence="2">BED1</strain>
    </source>
</reference>
<dbReference type="EMBL" id="WHUW01000004">
    <property type="protein sequence ID" value="KAF8447511.1"/>
    <property type="molecule type" value="Genomic_DNA"/>
</dbReference>
<name>A0AAD4C3F2_BOLED</name>
<feature type="non-terminal residue" evidence="2">
    <location>
        <position position="1"/>
    </location>
</feature>
<comment type="caution">
    <text evidence="2">The sequence shown here is derived from an EMBL/GenBank/DDBJ whole genome shotgun (WGS) entry which is preliminary data.</text>
</comment>
<dbReference type="AlphaFoldDB" id="A0AAD4C3F2"/>
<feature type="non-terminal residue" evidence="2">
    <location>
        <position position="82"/>
    </location>
</feature>
<gene>
    <name evidence="1" type="ORF">L210DRAFT_3315811</name>
    <name evidence="2" type="ORF">L210DRAFT_3319027</name>
</gene>
<proteinExistence type="predicted"/>
<accession>A0AAD4C3F2</accession>
<evidence type="ECO:0000313" key="3">
    <source>
        <dbReference type="Proteomes" id="UP001194468"/>
    </source>
</evidence>
<reference evidence="2" key="1">
    <citation type="submission" date="2019-10" db="EMBL/GenBank/DDBJ databases">
        <authorList>
            <consortium name="DOE Joint Genome Institute"/>
            <person name="Kuo A."/>
            <person name="Miyauchi S."/>
            <person name="Kiss E."/>
            <person name="Drula E."/>
            <person name="Kohler A."/>
            <person name="Sanchez-Garcia M."/>
            <person name="Andreopoulos B."/>
            <person name="Barry K.W."/>
            <person name="Bonito G."/>
            <person name="Buee M."/>
            <person name="Carver A."/>
            <person name="Chen C."/>
            <person name="Cichocki N."/>
            <person name="Clum A."/>
            <person name="Culley D."/>
            <person name="Crous P.W."/>
            <person name="Fauchery L."/>
            <person name="Girlanda M."/>
            <person name="Hayes R."/>
            <person name="Keri Z."/>
            <person name="LaButti K."/>
            <person name="Lipzen A."/>
            <person name="Lombard V."/>
            <person name="Magnuson J."/>
            <person name="Maillard F."/>
            <person name="Morin E."/>
            <person name="Murat C."/>
            <person name="Nolan M."/>
            <person name="Ohm R."/>
            <person name="Pangilinan J."/>
            <person name="Pereira M."/>
            <person name="Perotto S."/>
            <person name="Peter M."/>
            <person name="Riley R."/>
            <person name="Sitrit Y."/>
            <person name="Stielow B."/>
            <person name="Szollosi G."/>
            <person name="Zifcakova L."/>
            <person name="Stursova M."/>
            <person name="Spatafora J.W."/>
            <person name="Tedersoo L."/>
            <person name="Vaario L.-M."/>
            <person name="Yamada A."/>
            <person name="Yan M."/>
            <person name="Wang P."/>
            <person name="Xu J."/>
            <person name="Bruns T."/>
            <person name="Baldrian P."/>
            <person name="Vilgalys R."/>
            <person name="Henrissat B."/>
            <person name="Grigoriev I.V."/>
            <person name="Hibbett D."/>
            <person name="Nagy L.G."/>
            <person name="Martin F.M."/>
        </authorList>
    </citation>
    <scope>NUCLEOTIDE SEQUENCE</scope>
    <source>
        <strain evidence="2">BED1</strain>
    </source>
</reference>
<evidence type="ECO:0000313" key="1">
    <source>
        <dbReference type="EMBL" id="KAF8421886.1"/>
    </source>
</evidence>
<keyword evidence="3" id="KW-1185">Reference proteome</keyword>
<dbReference type="Proteomes" id="UP001194468">
    <property type="component" value="Unassembled WGS sequence"/>
</dbReference>
<evidence type="ECO:0000313" key="2">
    <source>
        <dbReference type="EMBL" id="KAF8447511.1"/>
    </source>
</evidence>
<sequence length="82" mass="9669">LRRQHVVPVILGQSLSRCGTDTLHDDDYYRYLLLLFKPWRSFTDLRADGSTWREAYESTRFSPQCVSLIRNMEVDAECRDAK</sequence>